<dbReference type="AlphaFoldDB" id="A0A261SZ90"/>
<comment type="caution">
    <text evidence="3">The sequence shown here is derived from an EMBL/GenBank/DDBJ whole genome shotgun (WGS) entry which is preliminary data.</text>
</comment>
<feature type="chain" id="PRO_5012514852" description="Rap1a immunity protein domain-containing protein" evidence="1">
    <location>
        <begin position="19"/>
        <end position="126"/>
    </location>
</feature>
<evidence type="ECO:0000256" key="1">
    <source>
        <dbReference type="SAM" id="SignalP"/>
    </source>
</evidence>
<keyword evidence="4" id="KW-1185">Reference proteome</keyword>
<dbReference type="Proteomes" id="UP000216913">
    <property type="component" value="Unassembled WGS sequence"/>
</dbReference>
<organism evidence="3 4">
    <name type="scientific">Bordetella genomosp. 5</name>
    <dbReference type="NCBI Taxonomy" id="1395608"/>
    <lineage>
        <taxon>Bacteria</taxon>
        <taxon>Pseudomonadati</taxon>
        <taxon>Pseudomonadota</taxon>
        <taxon>Betaproteobacteria</taxon>
        <taxon>Burkholderiales</taxon>
        <taxon>Alcaligenaceae</taxon>
        <taxon>Bordetella</taxon>
    </lineage>
</organism>
<feature type="signal peptide" evidence="1">
    <location>
        <begin position="1"/>
        <end position="18"/>
    </location>
</feature>
<evidence type="ECO:0000313" key="4">
    <source>
        <dbReference type="Proteomes" id="UP000216913"/>
    </source>
</evidence>
<name>A0A261SZ90_9BORD</name>
<accession>A0A261SZ90</accession>
<protein>
    <recommendedName>
        <fullName evidence="2">Rap1a immunity protein domain-containing protein</fullName>
    </recommendedName>
</protein>
<feature type="domain" description="Rap1a immunity protein" evidence="2">
    <location>
        <begin position="28"/>
        <end position="119"/>
    </location>
</feature>
<dbReference type="Gene3D" id="1.10.890.40">
    <property type="match status" value="1"/>
</dbReference>
<reference evidence="3 4" key="1">
    <citation type="submission" date="2017-05" db="EMBL/GenBank/DDBJ databases">
        <title>Complete and WGS of Bordetella genogroups.</title>
        <authorList>
            <person name="Spilker T."/>
            <person name="LiPuma J."/>
        </authorList>
    </citation>
    <scope>NUCLEOTIDE SEQUENCE [LARGE SCALE GENOMIC DNA]</scope>
    <source>
        <strain evidence="3 4">AU10456</strain>
    </source>
</reference>
<dbReference type="EMBL" id="NEVP01000017">
    <property type="protein sequence ID" value="OZI42684.1"/>
    <property type="molecule type" value="Genomic_DNA"/>
</dbReference>
<keyword evidence="1" id="KW-0732">Signal</keyword>
<sequence length="126" mass="13129">MRCAAAGLLALTACVAHAEQAPRTYHFSGAELLAAIEGNMPSGNADVGQRQRASAAFGQAYVVGVADLSQGRLWCTRTGVLPHELVDRVHTYLTDLPANALRGNAATLTGQALRRAFPCATPAGGR</sequence>
<proteinExistence type="predicted"/>
<gene>
    <name evidence="3" type="ORF">CAL25_23560</name>
</gene>
<dbReference type="Pfam" id="PF18602">
    <property type="entry name" value="Rap1a"/>
    <property type="match status" value="1"/>
</dbReference>
<evidence type="ECO:0000313" key="3">
    <source>
        <dbReference type="EMBL" id="OZI42684.1"/>
    </source>
</evidence>
<evidence type="ECO:0000259" key="2">
    <source>
        <dbReference type="Pfam" id="PF18602"/>
    </source>
</evidence>
<dbReference type="InterPro" id="IPR041238">
    <property type="entry name" value="Rap1a"/>
</dbReference>